<dbReference type="Pfam" id="PF07508">
    <property type="entry name" value="Recombinase"/>
    <property type="match status" value="1"/>
</dbReference>
<evidence type="ECO:0000313" key="4">
    <source>
        <dbReference type="EMBL" id="MBC5726083.1"/>
    </source>
</evidence>
<dbReference type="CDD" id="cd03768">
    <property type="entry name" value="SR_ResInv"/>
    <property type="match status" value="1"/>
</dbReference>
<dbReference type="SUPFAM" id="SSF53041">
    <property type="entry name" value="Resolvase-like"/>
    <property type="match status" value="1"/>
</dbReference>
<organism evidence="4 5">
    <name type="scientific">Agathobaculum faecis</name>
    <dbReference type="NCBI Taxonomy" id="2763013"/>
    <lineage>
        <taxon>Bacteria</taxon>
        <taxon>Bacillati</taxon>
        <taxon>Bacillota</taxon>
        <taxon>Clostridia</taxon>
        <taxon>Eubacteriales</taxon>
        <taxon>Butyricicoccaceae</taxon>
        <taxon>Agathobaculum</taxon>
    </lineage>
</organism>
<dbReference type="InterPro" id="IPR011109">
    <property type="entry name" value="DNA_bind_recombinase_dom"/>
</dbReference>
<evidence type="ECO:0000259" key="3">
    <source>
        <dbReference type="PROSITE" id="PS51737"/>
    </source>
</evidence>
<proteinExistence type="predicted"/>
<dbReference type="InterPro" id="IPR038109">
    <property type="entry name" value="DNA_bind_recomb_sf"/>
</dbReference>
<evidence type="ECO:0000313" key="5">
    <source>
        <dbReference type="Proteomes" id="UP000606499"/>
    </source>
</evidence>
<feature type="domain" description="Resolvase/invertase-type recombinase catalytic" evidence="2">
    <location>
        <begin position="1"/>
        <end position="143"/>
    </location>
</feature>
<dbReference type="AlphaFoldDB" id="A0A923LVF9"/>
<dbReference type="RefSeq" id="WP_054327922.1">
    <property type="nucleotide sequence ID" value="NZ_JACOPL010000011.1"/>
</dbReference>
<dbReference type="PROSITE" id="PS51736">
    <property type="entry name" value="RECOMBINASES_3"/>
    <property type="match status" value="1"/>
</dbReference>
<comment type="caution">
    <text evidence="4">The sequence shown here is derived from an EMBL/GenBank/DDBJ whole genome shotgun (WGS) entry which is preliminary data.</text>
</comment>
<protein>
    <submittedName>
        <fullName evidence="4">Recombinase family protein</fullName>
    </submittedName>
</protein>
<accession>A0A923LVF9</accession>
<dbReference type="Pfam" id="PF13408">
    <property type="entry name" value="Zn_ribbon_recom"/>
    <property type="match status" value="1"/>
</dbReference>
<evidence type="ECO:0000256" key="1">
    <source>
        <dbReference type="SAM" id="Coils"/>
    </source>
</evidence>
<dbReference type="PROSITE" id="PS51737">
    <property type="entry name" value="RECOMBINASE_DNA_BIND"/>
    <property type="match status" value="1"/>
</dbReference>
<reference evidence="4" key="1">
    <citation type="submission" date="2020-08" db="EMBL/GenBank/DDBJ databases">
        <title>Genome public.</title>
        <authorList>
            <person name="Liu C."/>
            <person name="Sun Q."/>
        </authorList>
    </citation>
    <scope>NUCLEOTIDE SEQUENCE</scope>
    <source>
        <strain evidence="4">NSJ-28</strain>
    </source>
</reference>
<dbReference type="Proteomes" id="UP000606499">
    <property type="component" value="Unassembled WGS sequence"/>
</dbReference>
<dbReference type="InterPro" id="IPR050639">
    <property type="entry name" value="SSR_resolvase"/>
</dbReference>
<dbReference type="Gene3D" id="3.40.50.1390">
    <property type="entry name" value="Resolvase, N-terminal catalytic domain"/>
    <property type="match status" value="1"/>
</dbReference>
<dbReference type="EMBL" id="JACOPL010000011">
    <property type="protein sequence ID" value="MBC5726083.1"/>
    <property type="molecule type" value="Genomic_DNA"/>
</dbReference>
<dbReference type="InterPro" id="IPR036162">
    <property type="entry name" value="Resolvase-like_N_sf"/>
</dbReference>
<dbReference type="InterPro" id="IPR025827">
    <property type="entry name" value="Zn_ribbon_recom_dom"/>
</dbReference>
<evidence type="ECO:0000259" key="2">
    <source>
        <dbReference type="PROSITE" id="PS51736"/>
    </source>
</evidence>
<sequence>MDFIYSRQSVDKADSISIESQIEYCRYETRGGPCRIFSDKGYSGKNTDRPAFRRMMEALRQGGASRVIVYKLDRISRSILDFAGMIEEFQRLGVEFVSCTEKFDTATPMGRAMLSICIVFAQLERETIQMRVADAYAARMKHGFFMGGHVPYGFALEDAVLDGVHTRRYVPQPEEAEHIRLICALYADRKNSIGDVLRLLEENGVVNRRGRPWTRERVRETIRNPVYVRAGQGVYEFYQRAGTEMLSEPELFAGRNGCFLFSGESGKRKQTHPEAARLLLAPHEGLVDEDVWLACRRRCMGNRPVAAGNKAKWTWLAGRLKCASCGYALTVKRATNGSRYLVCSHRYAAHGCTAAGLPKADAVERLAGEAVRARLAELGPLEPQRQADTVLAALRARLAELESEREALAARIPQANEQAMCLINERAAALTGQAAEIRRRLAGRRETEAVPPDGAAQWESLCFEGKRAVLDVLVQKVTVSCREVCITWRI</sequence>
<keyword evidence="1" id="KW-0175">Coiled coil</keyword>
<dbReference type="PANTHER" id="PTHR30461:SF23">
    <property type="entry name" value="DNA RECOMBINASE-RELATED"/>
    <property type="match status" value="1"/>
</dbReference>
<feature type="domain" description="Recombinase" evidence="3">
    <location>
        <begin position="151"/>
        <end position="305"/>
    </location>
</feature>
<dbReference type="GO" id="GO:0003677">
    <property type="term" value="F:DNA binding"/>
    <property type="evidence" value="ECO:0007669"/>
    <property type="project" value="InterPro"/>
</dbReference>
<feature type="coiled-coil region" evidence="1">
    <location>
        <begin position="384"/>
        <end position="418"/>
    </location>
</feature>
<dbReference type="Gene3D" id="3.90.1750.20">
    <property type="entry name" value="Putative Large Serine Recombinase, Chain B, Domain 2"/>
    <property type="match status" value="1"/>
</dbReference>
<dbReference type="PANTHER" id="PTHR30461">
    <property type="entry name" value="DNA-INVERTASE FROM LAMBDOID PROPHAGE"/>
    <property type="match status" value="1"/>
</dbReference>
<dbReference type="InterPro" id="IPR006119">
    <property type="entry name" value="Resolv_N"/>
</dbReference>
<name>A0A923LVF9_9FIRM</name>
<keyword evidence="5" id="KW-1185">Reference proteome</keyword>
<dbReference type="Pfam" id="PF00239">
    <property type="entry name" value="Resolvase"/>
    <property type="match status" value="1"/>
</dbReference>
<gene>
    <name evidence="4" type="ORF">H8S45_11520</name>
</gene>
<dbReference type="GO" id="GO:0000150">
    <property type="term" value="F:DNA strand exchange activity"/>
    <property type="evidence" value="ECO:0007669"/>
    <property type="project" value="InterPro"/>
</dbReference>
<dbReference type="SMART" id="SM00857">
    <property type="entry name" value="Resolvase"/>
    <property type="match status" value="1"/>
</dbReference>